<comment type="similarity">
    <text evidence="8">Belongs to the TRAP transporter small permease family.</text>
</comment>
<sequence>MKKTKKVLEWITKVEYAIMIVAFVLMVLCYFTSVVNRNFIKVSMPWAEELALYSMTFMALLGTEVGLRDGTQVAVTAVIEKLHGTTRKVVDLVKQLVLELFSFSMLNAGVQLVAKQLQHGQTTPVLKIPMSFMYSSLVLAFGLILLVQTVTFVEMILNFKKKEADV</sequence>
<evidence type="ECO:0000313" key="11">
    <source>
        <dbReference type="EMBL" id="CUN07613.1"/>
    </source>
</evidence>
<dbReference type="OrthoDB" id="9814265at2"/>
<name>A0A173TXR1_9FIRM</name>
<dbReference type="AlphaFoldDB" id="A0A173TXR1"/>
<comment type="subcellular location">
    <subcellularLocation>
        <location evidence="1">Cell inner membrane</location>
        <topology evidence="1">Multi-pass membrane protein</topology>
    </subcellularLocation>
</comment>
<feature type="transmembrane region" description="Helical" evidence="9">
    <location>
        <begin position="16"/>
        <end position="35"/>
    </location>
</feature>
<evidence type="ECO:0000256" key="4">
    <source>
        <dbReference type="ARBA" id="ARBA00022519"/>
    </source>
</evidence>
<reference evidence="11 12" key="1">
    <citation type="submission" date="2015-09" db="EMBL/GenBank/DDBJ databases">
        <authorList>
            <consortium name="Pathogen Informatics"/>
        </authorList>
    </citation>
    <scope>NUCLEOTIDE SEQUENCE [LARGE SCALE GENOMIC DNA]</scope>
    <source>
        <strain evidence="11 12">2789STDY5834970</strain>
    </source>
</reference>
<feature type="domain" description="Tripartite ATP-independent periplasmic transporters DctQ component" evidence="10">
    <location>
        <begin position="26"/>
        <end position="156"/>
    </location>
</feature>
<proteinExistence type="inferred from homology"/>
<evidence type="ECO:0000259" key="10">
    <source>
        <dbReference type="Pfam" id="PF04290"/>
    </source>
</evidence>
<keyword evidence="3" id="KW-1003">Cell membrane</keyword>
<feature type="transmembrane region" description="Helical" evidence="9">
    <location>
        <begin position="134"/>
        <end position="157"/>
    </location>
</feature>
<keyword evidence="2" id="KW-0813">Transport</keyword>
<keyword evidence="7 9" id="KW-0472">Membrane</keyword>
<evidence type="ECO:0000256" key="8">
    <source>
        <dbReference type="ARBA" id="ARBA00038436"/>
    </source>
</evidence>
<evidence type="ECO:0000313" key="12">
    <source>
        <dbReference type="Proteomes" id="UP000095649"/>
    </source>
</evidence>
<evidence type="ECO:0000256" key="3">
    <source>
        <dbReference type="ARBA" id="ARBA00022475"/>
    </source>
</evidence>
<evidence type="ECO:0000256" key="1">
    <source>
        <dbReference type="ARBA" id="ARBA00004429"/>
    </source>
</evidence>
<evidence type="ECO:0000256" key="7">
    <source>
        <dbReference type="ARBA" id="ARBA00023136"/>
    </source>
</evidence>
<dbReference type="EMBL" id="CYXN01000014">
    <property type="protein sequence ID" value="CUN07613.1"/>
    <property type="molecule type" value="Genomic_DNA"/>
</dbReference>
<keyword evidence="6 9" id="KW-1133">Transmembrane helix</keyword>
<dbReference type="GO" id="GO:0015740">
    <property type="term" value="P:C4-dicarboxylate transport"/>
    <property type="evidence" value="ECO:0007669"/>
    <property type="project" value="TreeGrafter"/>
</dbReference>
<dbReference type="PANTHER" id="PTHR35011:SF2">
    <property type="entry name" value="2,3-DIKETO-L-GULONATE TRAP TRANSPORTER SMALL PERMEASE PROTEIN YIAM"/>
    <property type="match status" value="1"/>
</dbReference>
<accession>A0A173TXR1</accession>
<evidence type="ECO:0000256" key="9">
    <source>
        <dbReference type="SAM" id="Phobius"/>
    </source>
</evidence>
<evidence type="ECO:0000256" key="2">
    <source>
        <dbReference type="ARBA" id="ARBA00022448"/>
    </source>
</evidence>
<dbReference type="PANTHER" id="PTHR35011">
    <property type="entry name" value="2,3-DIKETO-L-GULONATE TRAP TRANSPORTER SMALL PERMEASE PROTEIN YIAM"/>
    <property type="match status" value="1"/>
</dbReference>
<dbReference type="Pfam" id="PF04290">
    <property type="entry name" value="DctQ"/>
    <property type="match status" value="1"/>
</dbReference>
<keyword evidence="4" id="KW-0997">Cell inner membrane</keyword>
<organism evidence="11 12">
    <name type="scientific">Faecalibacterium prausnitzii</name>
    <dbReference type="NCBI Taxonomy" id="853"/>
    <lineage>
        <taxon>Bacteria</taxon>
        <taxon>Bacillati</taxon>
        <taxon>Bacillota</taxon>
        <taxon>Clostridia</taxon>
        <taxon>Eubacteriales</taxon>
        <taxon>Oscillospiraceae</taxon>
        <taxon>Faecalibacterium</taxon>
    </lineage>
</organism>
<keyword evidence="5 9" id="KW-0812">Transmembrane</keyword>
<dbReference type="InterPro" id="IPR007387">
    <property type="entry name" value="TRAP_DctQ"/>
</dbReference>
<dbReference type="RefSeq" id="WP_055186247.1">
    <property type="nucleotide sequence ID" value="NZ_CYXN01000014.1"/>
</dbReference>
<dbReference type="GO" id="GO:0022857">
    <property type="term" value="F:transmembrane transporter activity"/>
    <property type="evidence" value="ECO:0007669"/>
    <property type="project" value="TreeGrafter"/>
</dbReference>
<protein>
    <submittedName>
        <fullName evidence="11">2,3-diketo-L-gulonate TRAP transporter small permease protein yiaM</fullName>
    </submittedName>
</protein>
<dbReference type="InterPro" id="IPR055348">
    <property type="entry name" value="DctQ"/>
</dbReference>
<evidence type="ECO:0000256" key="6">
    <source>
        <dbReference type="ARBA" id="ARBA00022989"/>
    </source>
</evidence>
<dbReference type="Proteomes" id="UP000095649">
    <property type="component" value="Unassembled WGS sequence"/>
</dbReference>
<evidence type="ECO:0000256" key="5">
    <source>
        <dbReference type="ARBA" id="ARBA00022692"/>
    </source>
</evidence>
<gene>
    <name evidence="11" type="primary">yiaM_2</name>
    <name evidence="11" type="ORF">ERS852582_01812</name>
</gene>
<dbReference type="GO" id="GO:0005886">
    <property type="term" value="C:plasma membrane"/>
    <property type="evidence" value="ECO:0007669"/>
    <property type="project" value="UniProtKB-SubCell"/>
</dbReference>